<accession>A0AAD5X6P6</accession>
<keyword evidence="2" id="KW-1185">Reference proteome</keyword>
<gene>
    <name evidence="1" type="primary">KLC3_7</name>
    <name evidence="1" type="ORF">HK100_007829</name>
</gene>
<proteinExistence type="predicted"/>
<protein>
    <submittedName>
        <fullName evidence="1">Kinesin light chain 3</fullName>
    </submittedName>
</protein>
<organism evidence="1 2">
    <name type="scientific">Physocladia obscura</name>
    <dbReference type="NCBI Taxonomy" id="109957"/>
    <lineage>
        <taxon>Eukaryota</taxon>
        <taxon>Fungi</taxon>
        <taxon>Fungi incertae sedis</taxon>
        <taxon>Chytridiomycota</taxon>
        <taxon>Chytridiomycota incertae sedis</taxon>
        <taxon>Chytridiomycetes</taxon>
        <taxon>Chytridiales</taxon>
        <taxon>Chytriomycetaceae</taxon>
        <taxon>Physocladia</taxon>
    </lineage>
</organism>
<dbReference type="EMBL" id="JADGJH010003722">
    <property type="protein sequence ID" value="KAJ3089192.1"/>
    <property type="molecule type" value="Genomic_DNA"/>
</dbReference>
<dbReference type="Proteomes" id="UP001211907">
    <property type="component" value="Unassembled WGS sequence"/>
</dbReference>
<feature type="non-terminal residue" evidence="1">
    <location>
        <position position="260"/>
    </location>
</feature>
<reference evidence="1" key="1">
    <citation type="submission" date="2020-05" db="EMBL/GenBank/DDBJ databases">
        <title>Phylogenomic resolution of chytrid fungi.</title>
        <authorList>
            <person name="Stajich J.E."/>
            <person name="Amses K."/>
            <person name="Simmons R."/>
            <person name="Seto K."/>
            <person name="Myers J."/>
            <person name="Bonds A."/>
            <person name="Quandt C.A."/>
            <person name="Barry K."/>
            <person name="Liu P."/>
            <person name="Grigoriev I."/>
            <person name="Longcore J.E."/>
            <person name="James T.Y."/>
        </authorList>
    </citation>
    <scope>NUCLEOTIDE SEQUENCE</scope>
    <source>
        <strain evidence="1">JEL0513</strain>
    </source>
</reference>
<evidence type="ECO:0000313" key="2">
    <source>
        <dbReference type="Proteomes" id="UP001211907"/>
    </source>
</evidence>
<sequence length="260" mass="30224">MTTTDVNVQFVVPWTARTGRSVCEQILRDPLTVNTGTSDKFVGEASWFISHAWKYPFLSVVEAINLFFSERKRINLMHADEDPIVWFDLFSNSQHNTGERPFEWWETTFIAAIKKMRNVVMVCIPWDDSVTLKRAWCVFEVYAAKRTNSQFHIAMTRAERDRFAQDMVDTKNTKPAQMMVKISIDKCESFKPTDRENIFQVIQSQLNINGHGGISRADSIIKDAMRTWMIETLGLLDQTTNNPHHRLVYVYRMGHFYAIA</sequence>
<comment type="caution">
    <text evidence="1">The sequence shown here is derived from an EMBL/GenBank/DDBJ whole genome shotgun (WGS) entry which is preliminary data.</text>
</comment>
<name>A0AAD5X6P6_9FUNG</name>
<evidence type="ECO:0000313" key="1">
    <source>
        <dbReference type="EMBL" id="KAJ3089192.1"/>
    </source>
</evidence>
<dbReference type="AlphaFoldDB" id="A0AAD5X6P6"/>